<name>A0A166JVA8_LACLC</name>
<dbReference type="PATRIC" id="fig|1359.32.peg.590"/>
<sequence length="246" mass="28778">MKASLQNYFDQWESPWMQLYYRMVWEQLSAEISLTDKKILDFGSGFGWNANHLADRNSVIAIEPNSEMVKNRQQTNHYQQITGGLSELRKFNDEGFDLILCHNVFEYAPSERAEILREFDRLLSKNGLISIVKHNHAGALMQKIVFENALDEAHDLMTGSSKTNQMFGKIHYYELADLLSTDSSLKIDKIYGLRTFWALQPNEFKIEPDWADKMFKVEWEVCDKPEFVAISFFNHLILRKNNDDHL</sequence>
<dbReference type="CDD" id="cd02440">
    <property type="entry name" value="AdoMet_MTases"/>
    <property type="match status" value="1"/>
</dbReference>
<reference evidence="2 3" key="1">
    <citation type="submission" date="2015-08" db="EMBL/GenBank/DDBJ databases">
        <title>Draft Genome Sequences of 11 Lactococcus lactis subspecies cremoris strains.</title>
        <authorList>
            <person name="Wels M."/>
            <person name="Backus L."/>
            <person name="Boekhorst J."/>
            <person name="Dijkstra A."/>
            <person name="Beerthuizen M."/>
            <person name="Siezen R."/>
            <person name="Bachmann H."/>
            <person name="Van Hijum S."/>
        </authorList>
    </citation>
    <scope>NUCLEOTIDE SEQUENCE [LARGE SCALE GENOMIC DNA]</scope>
    <source>
        <strain evidence="2 3">KW10</strain>
    </source>
</reference>
<gene>
    <name evidence="2" type="ORF">AB996_0974</name>
</gene>
<accession>A0A166JVA8</accession>
<dbReference type="SUPFAM" id="SSF53335">
    <property type="entry name" value="S-adenosyl-L-methionine-dependent methyltransferases"/>
    <property type="match status" value="1"/>
</dbReference>
<dbReference type="Pfam" id="PF08241">
    <property type="entry name" value="Methyltransf_11"/>
    <property type="match status" value="1"/>
</dbReference>
<dbReference type="InterPro" id="IPR029063">
    <property type="entry name" value="SAM-dependent_MTases_sf"/>
</dbReference>
<proteinExistence type="predicted"/>
<dbReference type="Proteomes" id="UP000076519">
    <property type="component" value="Unassembled WGS sequence"/>
</dbReference>
<evidence type="ECO:0000313" key="2">
    <source>
        <dbReference type="EMBL" id="KZK06945.1"/>
    </source>
</evidence>
<dbReference type="InterPro" id="IPR013216">
    <property type="entry name" value="Methyltransf_11"/>
</dbReference>
<dbReference type="AlphaFoldDB" id="A0A166JVA8"/>
<dbReference type="GO" id="GO:0008757">
    <property type="term" value="F:S-adenosylmethionine-dependent methyltransferase activity"/>
    <property type="evidence" value="ECO:0007669"/>
    <property type="project" value="InterPro"/>
</dbReference>
<dbReference type="RefSeq" id="WP_063281552.1">
    <property type="nucleotide sequence ID" value="NZ_LIYF01000017.1"/>
</dbReference>
<dbReference type="EMBL" id="LIYF01000017">
    <property type="protein sequence ID" value="KZK06945.1"/>
    <property type="molecule type" value="Genomic_DNA"/>
</dbReference>
<comment type="caution">
    <text evidence="2">The sequence shown here is derived from an EMBL/GenBank/DDBJ whole genome shotgun (WGS) entry which is preliminary data.</text>
</comment>
<evidence type="ECO:0000313" key="3">
    <source>
        <dbReference type="Proteomes" id="UP000076519"/>
    </source>
</evidence>
<organism evidence="2 3">
    <name type="scientific">Lactococcus lactis subsp. cremoris</name>
    <name type="common">Streptococcus cremoris</name>
    <dbReference type="NCBI Taxonomy" id="1359"/>
    <lineage>
        <taxon>Bacteria</taxon>
        <taxon>Bacillati</taxon>
        <taxon>Bacillota</taxon>
        <taxon>Bacilli</taxon>
        <taxon>Lactobacillales</taxon>
        <taxon>Streptococcaceae</taxon>
        <taxon>Lactococcus</taxon>
    </lineage>
</organism>
<evidence type="ECO:0000259" key="1">
    <source>
        <dbReference type="Pfam" id="PF08241"/>
    </source>
</evidence>
<feature type="domain" description="Methyltransferase type 11" evidence="1">
    <location>
        <begin position="40"/>
        <end position="130"/>
    </location>
</feature>
<protein>
    <recommendedName>
        <fullName evidence="1">Methyltransferase type 11 domain-containing protein</fullName>
    </recommendedName>
</protein>
<dbReference type="Gene3D" id="3.40.50.150">
    <property type="entry name" value="Vaccinia Virus protein VP39"/>
    <property type="match status" value="1"/>
</dbReference>
<dbReference type="PANTHER" id="PTHR43861">
    <property type="entry name" value="TRANS-ACONITATE 2-METHYLTRANSFERASE-RELATED"/>
    <property type="match status" value="1"/>
</dbReference>